<sequence>MSIQMALSSVDDLKTYETVPKSPMSLPKSGMDYTVVEADNPAPISPAHPTITTQEGSSEVPLPVNGVERSFSPEVGEIDADVVDGDTNGGSDSSDDEDSLKNALKKYKEAKKCFAWKNGIIYVPDTLWSAYQEYCVGCHLYVASDVPHIGGETRKPALNPIQDDQLHQKSMPNEQRDKRTDSDFLPPRVRIVNELLIEAMGKIVGTYDLNHDHVAPFRCIVPYHEAFRSLLQQKEHEFSRLATTYPDDPAVRRTHSWLPESLAYCVSRQLSSVQPPDAPITDGTHPEGRGDVRLARILLDGLRALIYFLDSDLGSLVKAHHQITQGSLERIPFAYLWYLYHPGQVIVTKRPKYQAYCVLQVCGGRRPVGRTAKEAASVKKVSNLVIDCFYLDFDGKQIRALPKTIFIRPYDGQLPITTLGAYPLKYETHDLGEMLIKRGRKFIDLVRVSHRRYKGLNLRESDFNKYEEIDSDVIIDFELALRSNEVATSPPEYGGGVILEPTEEDYNETHSEDCYFENKDLLNKLRSDFIHHTSLLENQDVEALSDESLMLLPPRVYGYVLLSRAWHPLDIDLITEIKIIGGDQPDPFDDIVLPDKHRNIVRALVKTHARTRGTLGSTETDNSLAKREFDIVKGKGRGLIILLHGAPGVGKTSTAECVAAHTGRPLFPITCGDLGGDSAQEVEANLERFFDMARRWGCVLLLDEADVFLSERIKGDIRQNSLVSVFLRVLEYYSGILILTTNRVGDFDEAATSRIHCALYYPPFTYERTLEVWRKGIGRLKLQNDRSPVPVKCDKKEIMNFARRLWKEGCRWNGRQIKNALQTAVALAEWDKIKDNPDSNECPQLKVEHLEAVAEANAHFESYLTQVRTSDGTRAKSNAIRRDDLTENIPGTSSRQRQAAPKSRKKSTQKRWPTFSNDEDESEEETETSDSEKSSQENSESDSEPMDFKPSKKSRSHQKKKGRYGEKDRTKGRESSKKEVKSRTKSSSKKSKKEPPPSESSSLSEPDSGSDVQ</sequence>
<proteinExistence type="predicted"/>
<feature type="compositionally biased region" description="Basic residues" evidence="1">
    <location>
        <begin position="951"/>
        <end position="962"/>
    </location>
</feature>
<gene>
    <name evidence="3" type="ORF">M752DRAFT_336446</name>
</gene>
<dbReference type="InterPro" id="IPR054289">
    <property type="entry name" value="DUF7025"/>
</dbReference>
<dbReference type="AlphaFoldDB" id="A0A370PIP4"/>
<feature type="compositionally biased region" description="Basic residues" evidence="1">
    <location>
        <begin position="983"/>
        <end position="992"/>
    </location>
</feature>
<dbReference type="SMART" id="SM00382">
    <property type="entry name" value="AAA"/>
    <property type="match status" value="1"/>
</dbReference>
<feature type="compositionally biased region" description="Acidic residues" evidence="1">
    <location>
        <begin position="917"/>
        <end position="929"/>
    </location>
</feature>
<dbReference type="SUPFAM" id="SSF52540">
    <property type="entry name" value="P-loop containing nucleoside triphosphate hydrolases"/>
    <property type="match status" value="1"/>
</dbReference>
<dbReference type="Pfam" id="PF00004">
    <property type="entry name" value="AAA"/>
    <property type="match status" value="1"/>
</dbReference>
<dbReference type="PANTHER" id="PTHR46411:SF3">
    <property type="entry name" value="AAA+ ATPASE DOMAIN-CONTAINING PROTEIN"/>
    <property type="match status" value="1"/>
</dbReference>
<protein>
    <recommendedName>
        <fullName evidence="2">AAA+ ATPase domain-containing protein</fullName>
    </recommendedName>
</protein>
<dbReference type="Pfam" id="PF22942">
    <property type="entry name" value="DUF7025"/>
    <property type="match status" value="1"/>
</dbReference>
<dbReference type="InterPro" id="IPR027417">
    <property type="entry name" value="P-loop_NTPase"/>
</dbReference>
<dbReference type="EMBL" id="KZ851854">
    <property type="protein sequence ID" value="RDK42081.1"/>
    <property type="molecule type" value="Genomic_DNA"/>
</dbReference>
<dbReference type="Proteomes" id="UP000254937">
    <property type="component" value="Unassembled WGS sequence"/>
</dbReference>
<feature type="compositionally biased region" description="Basic and acidic residues" evidence="1">
    <location>
        <begin position="963"/>
        <end position="982"/>
    </location>
</feature>
<dbReference type="InterPro" id="IPR056599">
    <property type="entry name" value="AAA_lid_fung"/>
</dbReference>
<evidence type="ECO:0000313" key="3">
    <source>
        <dbReference type="EMBL" id="RDK42081.1"/>
    </source>
</evidence>
<reference evidence="3 4" key="1">
    <citation type="submission" date="2018-07" db="EMBL/GenBank/DDBJ databases">
        <title>Section-level genome sequencing of Aspergillus section Nigri to investigate inter- and intra-species variation.</title>
        <authorList>
            <consortium name="DOE Joint Genome Institute"/>
            <person name="Vesth T.C."/>
            <person name="Nybo J.L."/>
            <person name="Theobald S."/>
            <person name="Frisvad J.C."/>
            <person name="Larsen T.O."/>
            <person name="Nielsen K.F."/>
            <person name="Hoof J.B."/>
            <person name="Brandl J."/>
            <person name="Salamov A."/>
            <person name="Riley R."/>
            <person name="Gladden J.M."/>
            <person name="Phatale P."/>
            <person name="Nielsen M.T."/>
            <person name="Lyhne E.K."/>
            <person name="Kogle M.E."/>
            <person name="Strasser K."/>
            <person name="McDonnell E."/>
            <person name="Barry K."/>
            <person name="Clum A."/>
            <person name="Chen C."/>
            <person name="Nolan M."/>
            <person name="Sandor L."/>
            <person name="Kuo A."/>
            <person name="Lipzen A."/>
            <person name="Hainaut M."/>
            <person name="Drula E."/>
            <person name="Tsang A."/>
            <person name="Magnuson J.K."/>
            <person name="Henrissat B."/>
            <person name="Wiebenga A."/>
            <person name="Simmons B.A."/>
            <person name="Makela M.R."/>
            <person name="De vries R.P."/>
            <person name="Grigoriev I.V."/>
            <person name="Mortensen U.H."/>
            <person name="Baker S.E."/>
            <person name="Andersen M.R."/>
        </authorList>
    </citation>
    <scope>NUCLEOTIDE SEQUENCE [LARGE SCALE GENOMIC DNA]</scope>
    <source>
        <strain evidence="3 4">ATCC 13157</strain>
    </source>
</reference>
<feature type="domain" description="AAA+ ATPase" evidence="2">
    <location>
        <begin position="637"/>
        <end position="765"/>
    </location>
</feature>
<keyword evidence="4" id="KW-1185">Reference proteome</keyword>
<feature type="region of interest" description="Disordered" evidence="1">
    <location>
        <begin position="868"/>
        <end position="1013"/>
    </location>
</feature>
<dbReference type="Pfam" id="PF23232">
    <property type="entry name" value="AAA_lid_13"/>
    <property type="match status" value="1"/>
</dbReference>
<dbReference type="Gene3D" id="3.40.50.300">
    <property type="entry name" value="P-loop containing nucleotide triphosphate hydrolases"/>
    <property type="match status" value="1"/>
</dbReference>
<name>A0A370PIP4_ASPPH</name>
<dbReference type="GO" id="GO:0005524">
    <property type="term" value="F:ATP binding"/>
    <property type="evidence" value="ECO:0007669"/>
    <property type="project" value="InterPro"/>
</dbReference>
<accession>A0A370PIP4</accession>
<feature type="region of interest" description="Disordered" evidence="1">
    <location>
        <begin position="153"/>
        <end position="183"/>
    </location>
</feature>
<evidence type="ECO:0000259" key="2">
    <source>
        <dbReference type="SMART" id="SM00382"/>
    </source>
</evidence>
<feature type="compositionally biased region" description="Low complexity" evidence="1">
    <location>
        <begin position="999"/>
        <end position="1013"/>
    </location>
</feature>
<evidence type="ECO:0000313" key="4">
    <source>
        <dbReference type="Proteomes" id="UP000254937"/>
    </source>
</evidence>
<dbReference type="InterPro" id="IPR003959">
    <property type="entry name" value="ATPase_AAA_core"/>
</dbReference>
<dbReference type="GO" id="GO:0016887">
    <property type="term" value="F:ATP hydrolysis activity"/>
    <property type="evidence" value="ECO:0007669"/>
    <property type="project" value="InterPro"/>
</dbReference>
<feature type="region of interest" description="Disordered" evidence="1">
    <location>
        <begin position="75"/>
        <end position="99"/>
    </location>
</feature>
<dbReference type="CDD" id="cd19481">
    <property type="entry name" value="RecA-like_protease"/>
    <property type="match status" value="1"/>
</dbReference>
<organism evidence="3 4">
    <name type="scientific">Aspergillus phoenicis ATCC 13157</name>
    <dbReference type="NCBI Taxonomy" id="1353007"/>
    <lineage>
        <taxon>Eukaryota</taxon>
        <taxon>Fungi</taxon>
        <taxon>Dikarya</taxon>
        <taxon>Ascomycota</taxon>
        <taxon>Pezizomycotina</taxon>
        <taxon>Eurotiomycetes</taxon>
        <taxon>Eurotiomycetidae</taxon>
        <taxon>Eurotiales</taxon>
        <taxon>Aspergillaceae</taxon>
        <taxon>Aspergillus</taxon>
    </lineage>
</organism>
<evidence type="ECO:0000256" key="1">
    <source>
        <dbReference type="SAM" id="MobiDB-lite"/>
    </source>
</evidence>
<dbReference type="PANTHER" id="PTHR46411">
    <property type="entry name" value="FAMILY ATPASE, PUTATIVE-RELATED"/>
    <property type="match status" value="1"/>
</dbReference>
<dbReference type="InterPro" id="IPR003593">
    <property type="entry name" value="AAA+_ATPase"/>
</dbReference>